<dbReference type="Pfam" id="PF00535">
    <property type="entry name" value="Glycos_transf_2"/>
    <property type="match status" value="1"/>
</dbReference>
<dbReference type="EMBL" id="LJCR01002321">
    <property type="protein sequence ID" value="KPV48896.1"/>
    <property type="molecule type" value="Genomic_DNA"/>
</dbReference>
<dbReference type="CDD" id="cd02511">
    <property type="entry name" value="Beta4Glucosyltransferase"/>
    <property type="match status" value="1"/>
</dbReference>
<dbReference type="InterPro" id="IPR029044">
    <property type="entry name" value="Nucleotide-diphossugar_trans"/>
</dbReference>
<dbReference type="InterPro" id="IPR001173">
    <property type="entry name" value="Glyco_trans_2-like"/>
</dbReference>
<comment type="caution">
    <text evidence="2">The sequence shown here is derived from an EMBL/GenBank/DDBJ whole genome shotgun (WGS) entry which is preliminary data.</text>
</comment>
<dbReference type="GO" id="GO:0016740">
    <property type="term" value="F:transferase activity"/>
    <property type="evidence" value="ECO:0007669"/>
    <property type="project" value="UniProtKB-KW"/>
</dbReference>
<evidence type="ECO:0000313" key="2">
    <source>
        <dbReference type="EMBL" id="KPV48896.1"/>
    </source>
</evidence>
<evidence type="ECO:0000313" key="3">
    <source>
        <dbReference type="Proteomes" id="UP000050509"/>
    </source>
</evidence>
<feature type="non-terminal residue" evidence="2">
    <location>
        <position position="1"/>
    </location>
</feature>
<reference evidence="2 3" key="1">
    <citation type="submission" date="2015-09" db="EMBL/GenBank/DDBJ databases">
        <title>Draft genome sequence of Kouleothrix aurantiaca JCM 19913.</title>
        <authorList>
            <person name="Hemp J."/>
        </authorList>
    </citation>
    <scope>NUCLEOTIDE SEQUENCE [LARGE SCALE GENOMIC DNA]</scope>
    <source>
        <strain evidence="2 3">COM-B</strain>
    </source>
</reference>
<protein>
    <submittedName>
        <fullName evidence="2">Glycosyl transferase</fullName>
    </submittedName>
</protein>
<evidence type="ECO:0000259" key="1">
    <source>
        <dbReference type="Pfam" id="PF00535"/>
    </source>
</evidence>
<dbReference type="Proteomes" id="UP000050509">
    <property type="component" value="Unassembled WGS sequence"/>
</dbReference>
<keyword evidence="2" id="KW-0808">Transferase</keyword>
<organism evidence="2 3">
    <name type="scientific">Kouleothrix aurantiaca</name>
    <dbReference type="NCBI Taxonomy" id="186479"/>
    <lineage>
        <taxon>Bacteria</taxon>
        <taxon>Bacillati</taxon>
        <taxon>Chloroflexota</taxon>
        <taxon>Chloroflexia</taxon>
        <taxon>Chloroflexales</taxon>
        <taxon>Roseiflexineae</taxon>
        <taxon>Roseiflexaceae</taxon>
        <taxon>Kouleothrix</taxon>
    </lineage>
</organism>
<dbReference type="AlphaFoldDB" id="A0A0P9D0E9"/>
<dbReference type="Gene3D" id="3.90.550.10">
    <property type="entry name" value="Spore Coat Polysaccharide Biosynthesis Protein SpsA, Chain A"/>
    <property type="match status" value="1"/>
</dbReference>
<feature type="domain" description="Glycosyltransferase 2-like" evidence="1">
    <location>
        <begin position="13"/>
        <end position="90"/>
    </location>
</feature>
<name>A0A0P9D0E9_9CHLR</name>
<gene>
    <name evidence="2" type="ORF">SE17_35600</name>
</gene>
<dbReference type="SUPFAM" id="SSF53448">
    <property type="entry name" value="Nucleotide-diphospho-sugar transferases"/>
    <property type="match status" value="1"/>
</dbReference>
<sequence>NIGAALASVAGLAAETLVLLDDRTRDATATVAEQAGARVLLEPWRGFGAQRNRALALCSGEWVLFLDADERVTPELAAEIRAIAAAPADSGIAGYWIPRYNQFFGTVLRGGGWYPDRQLRLLRRSHAHYDEARLVHEFAELDGEAGMLNGHILHLNIERLGELWQKQSAYALQEAQTLFRGGRRARWRNFVGAPAREFTRRYLALGGWRDGAVGLLMCGTLAYFEIVKFAHLKGLERL</sequence>
<dbReference type="PANTHER" id="PTHR43630:SF2">
    <property type="entry name" value="GLYCOSYLTRANSFERASE"/>
    <property type="match status" value="1"/>
</dbReference>
<keyword evidence="3" id="KW-1185">Reference proteome</keyword>
<accession>A0A0P9D0E9</accession>
<dbReference type="PANTHER" id="PTHR43630">
    <property type="entry name" value="POLY-BETA-1,6-N-ACETYL-D-GLUCOSAMINE SYNTHASE"/>
    <property type="match status" value="1"/>
</dbReference>
<proteinExistence type="predicted"/>